<dbReference type="GO" id="GO:0016740">
    <property type="term" value="F:transferase activity"/>
    <property type="evidence" value="ECO:0007669"/>
    <property type="project" value="UniProtKB-KW"/>
</dbReference>
<dbReference type="Proteomes" id="UP000585638">
    <property type="component" value="Unassembled WGS sequence"/>
</dbReference>
<dbReference type="Gene3D" id="3.90.550.10">
    <property type="entry name" value="Spore Coat Polysaccharide Biosynthesis Protein SpsA, Chain A"/>
    <property type="match status" value="1"/>
</dbReference>
<dbReference type="RefSeq" id="WP_184861178.1">
    <property type="nucleotide sequence ID" value="NZ_BAAAWY010000031.1"/>
</dbReference>
<feature type="domain" description="Glycosyltransferase 2-like" evidence="1">
    <location>
        <begin position="5"/>
        <end position="118"/>
    </location>
</feature>
<evidence type="ECO:0000313" key="2">
    <source>
        <dbReference type="EMBL" id="MBB5891221.1"/>
    </source>
</evidence>
<dbReference type="InterPro" id="IPR029044">
    <property type="entry name" value="Nucleotide-diphossugar_trans"/>
</dbReference>
<organism evidence="2 3">
    <name type="scientific">Kutzneria kofuensis</name>
    <dbReference type="NCBI Taxonomy" id="103725"/>
    <lineage>
        <taxon>Bacteria</taxon>
        <taxon>Bacillati</taxon>
        <taxon>Actinomycetota</taxon>
        <taxon>Actinomycetes</taxon>
        <taxon>Pseudonocardiales</taxon>
        <taxon>Pseudonocardiaceae</taxon>
        <taxon>Kutzneria</taxon>
    </lineage>
</organism>
<gene>
    <name evidence="2" type="ORF">BJ998_002417</name>
</gene>
<dbReference type="SUPFAM" id="SSF53448">
    <property type="entry name" value="Nucleotide-diphospho-sugar transferases"/>
    <property type="match status" value="1"/>
</dbReference>
<comment type="caution">
    <text evidence="2">The sequence shown here is derived from an EMBL/GenBank/DDBJ whole genome shotgun (WGS) entry which is preliminary data.</text>
</comment>
<dbReference type="CDD" id="cd00761">
    <property type="entry name" value="Glyco_tranf_GTA_type"/>
    <property type="match status" value="1"/>
</dbReference>
<accession>A0A7W9KEU3</accession>
<evidence type="ECO:0000259" key="1">
    <source>
        <dbReference type="Pfam" id="PF00535"/>
    </source>
</evidence>
<keyword evidence="2" id="KW-0808">Transferase</keyword>
<dbReference type="EMBL" id="JACHIR010000001">
    <property type="protein sequence ID" value="MBB5891221.1"/>
    <property type="molecule type" value="Genomic_DNA"/>
</dbReference>
<protein>
    <submittedName>
        <fullName evidence="2">Glycosyltransferase involved in cell wall biosynthesis</fullName>
    </submittedName>
</protein>
<sequence length="240" mass="25531">MPLLSVLTAVHGDRAEVLAAAGASVAAQELPPGWELEWVVQEDGSNPGLADAVPAAEYQANGEQLGVAVTRNLALARVRGELVRVLDSDDLLLPGALAGALARFAAYPEIHWVAGRPRMADAVYFQLLPEGLHGPGAIGAYVREHRRSPIHCAGLTARTATVRAVGGWCANPRAEDIELVAAISELTPGYVDATPSWVYRCHDGQTVRQPGWGTLHAESYLMIHQRLAAARALGLRMGTN</sequence>
<keyword evidence="3" id="KW-1185">Reference proteome</keyword>
<dbReference type="Pfam" id="PF00535">
    <property type="entry name" value="Glycos_transf_2"/>
    <property type="match status" value="1"/>
</dbReference>
<reference evidence="2 3" key="1">
    <citation type="submission" date="2020-08" db="EMBL/GenBank/DDBJ databases">
        <title>Sequencing the genomes of 1000 actinobacteria strains.</title>
        <authorList>
            <person name="Klenk H.-P."/>
        </authorList>
    </citation>
    <scope>NUCLEOTIDE SEQUENCE [LARGE SCALE GENOMIC DNA]</scope>
    <source>
        <strain evidence="2 3">DSM 43851</strain>
    </source>
</reference>
<dbReference type="AlphaFoldDB" id="A0A7W9KEU3"/>
<proteinExistence type="predicted"/>
<dbReference type="InterPro" id="IPR001173">
    <property type="entry name" value="Glyco_trans_2-like"/>
</dbReference>
<name>A0A7W9KEU3_9PSEU</name>
<evidence type="ECO:0000313" key="3">
    <source>
        <dbReference type="Proteomes" id="UP000585638"/>
    </source>
</evidence>